<keyword evidence="2 4" id="KW-0489">Methyltransferase</keyword>
<evidence type="ECO:0000313" key="4">
    <source>
        <dbReference type="EMBL" id="VYU78089.1"/>
    </source>
</evidence>
<dbReference type="Pfam" id="PF06253">
    <property type="entry name" value="MTTB"/>
    <property type="match status" value="1"/>
</dbReference>
<comment type="similarity">
    <text evidence="1">Belongs to the trimethylamine methyltransferase family.</text>
</comment>
<accession>A0A6N3HQX7</accession>
<dbReference type="GO" id="GO:0008168">
    <property type="term" value="F:methyltransferase activity"/>
    <property type="evidence" value="ECO:0007669"/>
    <property type="project" value="UniProtKB-KW"/>
</dbReference>
<dbReference type="EMBL" id="CACRTR010000023">
    <property type="protein sequence ID" value="VYU78089.1"/>
    <property type="molecule type" value="Genomic_DNA"/>
</dbReference>
<keyword evidence="3 4" id="KW-0808">Transferase</keyword>
<dbReference type="GO" id="GO:0032259">
    <property type="term" value="P:methylation"/>
    <property type="evidence" value="ECO:0007669"/>
    <property type="project" value="UniProtKB-KW"/>
</dbReference>
<evidence type="ECO:0000256" key="1">
    <source>
        <dbReference type="ARBA" id="ARBA00007137"/>
    </source>
</evidence>
<dbReference type="InterPro" id="IPR038601">
    <property type="entry name" value="MttB-like_sf"/>
</dbReference>
<evidence type="ECO:0000256" key="2">
    <source>
        <dbReference type="ARBA" id="ARBA00022603"/>
    </source>
</evidence>
<evidence type="ECO:0000256" key="3">
    <source>
        <dbReference type="ARBA" id="ARBA00022679"/>
    </source>
</evidence>
<proteinExistence type="inferred from homology"/>
<dbReference type="GO" id="GO:0015948">
    <property type="term" value="P:methanogenesis"/>
    <property type="evidence" value="ECO:0007669"/>
    <property type="project" value="InterPro"/>
</dbReference>
<reference evidence="4" key="1">
    <citation type="submission" date="2019-11" db="EMBL/GenBank/DDBJ databases">
        <authorList>
            <person name="Feng L."/>
        </authorList>
    </citation>
    <scope>NUCLEOTIDE SEQUENCE</scope>
    <source>
        <strain evidence="4">ElimosumLFYP34</strain>
    </source>
</reference>
<dbReference type="InterPro" id="IPR010426">
    <property type="entry name" value="MTTB_MeTrfase"/>
</dbReference>
<name>A0A6N3HQX7_EUBLI</name>
<dbReference type="Gene3D" id="3.20.20.480">
    <property type="entry name" value="Trimethylamine methyltransferase-like"/>
    <property type="match status" value="1"/>
</dbReference>
<gene>
    <name evidence="4" type="ORF">ELLFYP34_01486</name>
</gene>
<sequence length="468" mass="52420">MKLNYSIGTDEEVQRIHETSLKILSEVGVSFRCEAAFDIFRKHGARVENGIVHMDEKLVERALSTLPKTYDWYDRLGNKITIGNKITHNAPSYGPMYVCQNGKYELSNHKHLVNFHKLHETSKVIDISNPNVIDVSYVHGEAREKYRLGIALKYCQKPLMGLVEGKAVATESLETMCRFYGLEDVRRQIIATGLIDTMGPMQMSTAMSEALITYAELGQAVIICAGQTFGVTTPQSMAGVYALGNAMILAAMVLAQLAHPGTPVVYCGKFDSSDMRLRSAAAYGGIEAMLACATSRRMADFYGVPLHSGTSNTDSKLMDYQAGAESFMNLLTAYLLKVECQVHACGLLDSMNSIGYEKFILDEEKIESLKHLIKGYEIDDSTIMFDSILRTGPTGQHFERTQKSYRRDFIMPKLSIRDNHNSWMQAGCPSAESLATKEWLRRLEEYTMPEMSGEQAKILDKLIPEEYR</sequence>
<protein>
    <submittedName>
        <fullName evidence="4">Trimethylamine methyltransferase (MTTB)</fullName>
    </submittedName>
</protein>
<organism evidence="4">
    <name type="scientific">Eubacterium limosum</name>
    <dbReference type="NCBI Taxonomy" id="1736"/>
    <lineage>
        <taxon>Bacteria</taxon>
        <taxon>Bacillati</taxon>
        <taxon>Bacillota</taxon>
        <taxon>Clostridia</taxon>
        <taxon>Eubacteriales</taxon>
        <taxon>Eubacteriaceae</taxon>
        <taxon>Eubacterium</taxon>
    </lineage>
</organism>
<dbReference type="AlphaFoldDB" id="A0A6N3HQX7"/>